<protein>
    <submittedName>
        <fullName evidence="1">Uncharacterized protein</fullName>
    </submittedName>
</protein>
<keyword evidence="2" id="KW-1185">Reference proteome</keyword>
<dbReference type="EMBL" id="CAMAPE010000005">
    <property type="protein sequence ID" value="CAH9066645.1"/>
    <property type="molecule type" value="Genomic_DNA"/>
</dbReference>
<name>A0A9P1DZC3_CUSEU</name>
<proteinExistence type="predicted"/>
<gene>
    <name evidence="1" type="ORF">CEURO_LOCUS2416</name>
</gene>
<comment type="caution">
    <text evidence="1">The sequence shown here is derived from an EMBL/GenBank/DDBJ whole genome shotgun (WGS) entry which is preliminary data.</text>
</comment>
<sequence>MMAAYSLRGGVKVVADLMEGGGGTIGGGVDFEQWRLGINVHLQAHRRTLTYPCPVNF</sequence>
<dbReference type="Proteomes" id="UP001152484">
    <property type="component" value="Unassembled WGS sequence"/>
</dbReference>
<accession>A0A9P1DZC3</accession>
<organism evidence="1 2">
    <name type="scientific">Cuscuta europaea</name>
    <name type="common">European dodder</name>
    <dbReference type="NCBI Taxonomy" id="41803"/>
    <lineage>
        <taxon>Eukaryota</taxon>
        <taxon>Viridiplantae</taxon>
        <taxon>Streptophyta</taxon>
        <taxon>Embryophyta</taxon>
        <taxon>Tracheophyta</taxon>
        <taxon>Spermatophyta</taxon>
        <taxon>Magnoliopsida</taxon>
        <taxon>eudicotyledons</taxon>
        <taxon>Gunneridae</taxon>
        <taxon>Pentapetalae</taxon>
        <taxon>asterids</taxon>
        <taxon>lamiids</taxon>
        <taxon>Solanales</taxon>
        <taxon>Convolvulaceae</taxon>
        <taxon>Cuscuteae</taxon>
        <taxon>Cuscuta</taxon>
        <taxon>Cuscuta subgen. Cuscuta</taxon>
    </lineage>
</organism>
<evidence type="ECO:0000313" key="1">
    <source>
        <dbReference type="EMBL" id="CAH9066645.1"/>
    </source>
</evidence>
<dbReference type="AlphaFoldDB" id="A0A9P1DZC3"/>
<reference evidence="1" key="1">
    <citation type="submission" date="2022-07" db="EMBL/GenBank/DDBJ databases">
        <authorList>
            <person name="Macas J."/>
            <person name="Novak P."/>
            <person name="Neumann P."/>
        </authorList>
    </citation>
    <scope>NUCLEOTIDE SEQUENCE</scope>
</reference>
<evidence type="ECO:0000313" key="2">
    <source>
        <dbReference type="Proteomes" id="UP001152484"/>
    </source>
</evidence>